<evidence type="ECO:0000256" key="7">
    <source>
        <dbReference type="SAM" id="Phobius"/>
    </source>
</evidence>
<reference evidence="8 9" key="1">
    <citation type="submission" date="2014-02" db="EMBL/GenBank/DDBJ databases">
        <title>The genome sequence of the entomopathogenic fungus Metarhizium robertsii ARSEF 2575.</title>
        <authorList>
            <person name="Giuliano Garisto Donzelli B."/>
            <person name="Roe B.A."/>
            <person name="Macmil S.L."/>
            <person name="Krasnoff S.B."/>
            <person name="Gibson D.M."/>
        </authorList>
    </citation>
    <scope>NUCLEOTIDE SEQUENCE [LARGE SCALE GENOMIC DNA]</scope>
    <source>
        <strain evidence="8 9">ARSEF 2575</strain>
    </source>
</reference>
<accession>A0A014N7S0</accession>
<dbReference type="InterPro" id="IPR011701">
    <property type="entry name" value="MFS"/>
</dbReference>
<feature type="transmembrane region" description="Helical" evidence="7">
    <location>
        <begin position="203"/>
        <end position="222"/>
    </location>
</feature>
<proteinExistence type="predicted"/>
<evidence type="ECO:0000256" key="2">
    <source>
        <dbReference type="ARBA" id="ARBA00022448"/>
    </source>
</evidence>
<feature type="transmembrane region" description="Helical" evidence="7">
    <location>
        <begin position="141"/>
        <end position="159"/>
    </location>
</feature>
<feature type="region of interest" description="Disordered" evidence="6">
    <location>
        <begin position="1"/>
        <end position="20"/>
    </location>
</feature>
<dbReference type="GO" id="GO:0016020">
    <property type="term" value="C:membrane"/>
    <property type="evidence" value="ECO:0007669"/>
    <property type="project" value="UniProtKB-SubCell"/>
</dbReference>
<feature type="transmembrane region" description="Helical" evidence="7">
    <location>
        <begin position="303"/>
        <end position="323"/>
    </location>
</feature>
<dbReference type="Gene3D" id="1.20.1250.20">
    <property type="entry name" value="MFS general substrate transporter like domains"/>
    <property type="match status" value="2"/>
</dbReference>
<keyword evidence="2" id="KW-0813">Transport</keyword>
<keyword evidence="5 7" id="KW-0472">Membrane</keyword>
<feature type="transmembrane region" description="Helical" evidence="7">
    <location>
        <begin position="427"/>
        <end position="446"/>
    </location>
</feature>
<dbReference type="EMBL" id="JELW01000064">
    <property type="protein sequence ID" value="EXU95815.1"/>
    <property type="molecule type" value="Genomic_DNA"/>
</dbReference>
<feature type="transmembrane region" description="Helical" evidence="7">
    <location>
        <begin position="458"/>
        <end position="480"/>
    </location>
</feature>
<feature type="transmembrane region" description="Helical" evidence="7">
    <location>
        <begin position="171"/>
        <end position="191"/>
    </location>
</feature>
<dbReference type="GO" id="GO:0022857">
    <property type="term" value="F:transmembrane transporter activity"/>
    <property type="evidence" value="ECO:0007669"/>
    <property type="project" value="InterPro"/>
</dbReference>
<keyword evidence="3 7" id="KW-0812">Transmembrane</keyword>
<evidence type="ECO:0000256" key="1">
    <source>
        <dbReference type="ARBA" id="ARBA00004141"/>
    </source>
</evidence>
<feature type="transmembrane region" description="Helical" evidence="7">
    <location>
        <begin position="394"/>
        <end position="415"/>
    </location>
</feature>
<dbReference type="PANTHER" id="PTHR43791">
    <property type="entry name" value="PERMEASE-RELATED"/>
    <property type="match status" value="1"/>
</dbReference>
<dbReference type="Proteomes" id="UP000030151">
    <property type="component" value="Unassembled WGS sequence"/>
</dbReference>
<dbReference type="FunFam" id="1.20.1250.20:FF:000013">
    <property type="entry name" value="MFS general substrate transporter"/>
    <property type="match status" value="1"/>
</dbReference>
<sequence length="516" mass="56099">MPTTKAATPEPHDAAAVEAPACDEVASDPRTLAAVEARVRRKLDTHVLLLLCFLCQLTKFRTIFQSSALMYHSLAGFLGSIKHRDGDELTCVVNSNARIAGMEEDLGLSSDQYEWLLTIFYIAYILFEPLIIVFKVLPARTWIAILVLGWGIAATTQAAAQSWAGMMACRFFLAAFEAGYGPGAIYLLSFFYLRDELGLRIGIFFSCAPLATCFAGALAYGITSGHAGIANWRLLFLVEGAPVLAMAVVTYFAMPNSAHQAWFLNTEERSVALARQVKQVGKGARVGSLKWRETISILLDAKAWLTALMYFSCNVSYSSLPVFLPTILKDMGFSGLAAQGLSAPPYFASFLVTIGTTYIADRTQQRGLTVIVMALLGGTGYVMLAAASTTAVRYAGVYLAAAGVFPTIANILPWVVNNQGSDERRGAGVVVLNLIGQCGPLLGTRVYPQDERPNYTKGHGICAAFMLFVAILAVILRTLLVWENKRLAEKYEDDAVANDAHDDGVENYGPKFRYVL</sequence>
<dbReference type="InterPro" id="IPR036259">
    <property type="entry name" value="MFS_trans_sf"/>
</dbReference>
<feature type="transmembrane region" description="Helical" evidence="7">
    <location>
        <begin position="234"/>
        <end position="254"/>
    </location>
</feature>
<evidence type="ECO:0000256" key="3">
    <source>
        <dbReference type="ARBA" id="ARBA00022692"/>
    </source>
</evidence>
<dbReference type="SUPFAM" id="SSF103473">
    <property type="entry name" value="MFS general substrate transporter"/>
    <property type="match status" value="1"/>
</dbReference>
<feature type="transmembrane region" description="Helical" evidence="7">
    <location>
        <begin position="115"/>
        <end position="134"/>
    </location>
</feature>
<comment type="caution">
    <text evidence="8">The sequence shown here is derived from an EMBL/GenBank/DDBJ whole genome shotgun (WGS) entry which is preliminary data.</text>
</comment>
<evidence type="ECO:0000256" key="5">
    <source>
        <dbReference type="ARBA" id="ARBA00023136"/>
    </source>
</evidence>
<evidence type="ECO:0000256" key="4">
    <source>
        <dbReference type="ARBA" id="ARBA00022989"/>
    </source>
</evidence>
<dbReference type="Pfam" id="PF07690">
    <property type="entry name" value="MFS_1"/>
    <property type="match status" value="1"/>
</dbReference>
<evidence type="ECO:0000256" key="6">
    <source>
        <dbReference type="SAM" id="MobiDB-lite"/>
    </source>
</evidence>
<dbReference type="FunFam" id="1.20.1250.20:FF:000018">
    <property type="entry name" value="MFS transporter permease"/>
    <property type="match status" value="1"/>
</dbReference>
<keyword evidence="4 7" id="KW-1133">Transmembrane helix</keyword>
<name>A0A014N7S0_9HYPO</name>
<protein>
    <submittedName>
        <fullName evidence="8">MFS transporter</fullName>
    </submittedName>
</protein>
<evidence type="ECO:0000313" key="9">
    <source>
        <dbReference type="Proteomes" id="UP000030151"/>
    </source>
</evidence>
<feature type="transmembrane region" description="Helical" evidence="7">
    <location>
        <begin position="343"/>
        <end position="360"/>
    </location>
</feature>
<dbReference type="eggNOG" id="KOG2533">
    <property type="taxonomic scope" value="Eukaryota"/>
</dbReference>
<evidence type="ECO:0000313" key="8">
    <source>
        <dbReference type="EMBL" id="EXU95815.1"/>
    </source>
</evidence>
<dbReference type="OrthoDB" id="2985014at2759"/>
<feature type="transmembrane region" description="Helical" evidence="7">
    <location>
        <begin position="367"/>
        <end position="388"/>
    </location>
</feature>
<comment type="subcellular location">
    <subcellularLocation>
        <location evidence="1">Membrane</location>
        <topology evidence="1">Multi-pass membrane protein</topology>
    </subcellularLocation>
</comment>
<gene>
    <name evidence="8" type="ORF">X797_011117</name>
</gene>
<dbReference type="HOGENOM" id="CLU_001265_0_1_1"/>
<feature type="transmembrane region" description="Helical" evidence="7">
    <location>
        <begin position="47"/>
        <end position="64"/>
    </location>
</feature>
<organism evidence="8 9">
    <name type="scientific">Metarhizium robertsii</name>
    <dbReference type="NCBI Taxonomy" id="568076"/>
    <lineage>
        <taxon>Eukaryota</taxon>
        <taxon>Fungi</taxon>
        <taxon>Dikarya</taxon>
        <taxon>Ascomycota</taxon>
        <taxon>Pezizomycotina</taxon>
        <taxon>Sordariomycetes</taxon>
        <taxon>Hypocreomycetidae</taxon>
        <taxon>Hypocreales</taxon>
        <taxon>Clavicipitaceae</taxon>
        <taxon>Metarhizium</taxon>
    </lineage>
</organism>
<dbReference type="AlphaFoldDB" id="A0A014N7S0"/>
<dbReference type="PANTHER" id="PTHR43791:SF36">
    <property type="entry name" value="TRANSPORTER, PUTATIVE (AFU_ORTHOLOGUE AFUA_6G08340)-RELATED"/>
    <property type="match status" value="1"/>
</dbReference>